<dbReference type="Gene3D" id="1.10.4040.10">
    <property type="entry name" value="Penicillinase repressor domain"/>
    <property type="match status" value="1"/>
</dbReference>
<dbReference type="RefSeq" id="WP_307232069.1">
    <property type="nucleotide sequence ID" value="NZ_JAUSTT010000027.1"/>
</dbReference>
<sequence>MNTRNITNSEMVVMKVVWKKKTCTAAAIVDEVSKNSKWHFRTIKTLLRNLVNKKIVGYTIDENDSRVYHYFPLVKEEDYLRLERQQFVDMYYDGNISTMVASFLKDAKISKNDVKELKEVLERCIEKKDEKE</sequence>
<protein>
    <submittedName>
        <fullName evidence="5">BlaI family penicillinase repressor</fullName>
    </submittedName>
</protein>
<comment type="caution">
    <text evidence="5">The sequence shown here is derived from an EMBL/GenBank/DDBJ whole genome shotgun (WGS) entry which is preliminary data.</text>
</comment>
<keyword evidence="3" id="KW-0238">DNA-binding</keyword>
<gene>
    <name evidence="5" type="ORF">J2S08_003657</name>
</gene>
<evidence type="ECO:0000256" key="4">
    <source>
        <dbReference type="ARBA" id="ARBA00023163"/>
    </source>
</evidence>
<organism evidence="5 6">
    <name type="scientific">Bacillus chungangensis</name>
    <dbReference type="NCBI Taxonomy" id="587633"/>
    <lineage>
        <taxon>Bacteria</taxon>
        <taxon>Bacillati</taxon>
        <taxon>Bacillota</taxon>
        <taxon>Bacilli</taxon>
        <taxon>Bacillales</taxon>
        <taxon>Bacillaceae</taxon>
        <taxon>Bacillus</taxon>
    </lineage>
</organism>
<dbReference type="Gene3D" id="1.10.10.10">
    <property type="entry name" value="Winged helix-like DNA-binding domain superfamily/Winged helix DNA-binding domain"/>
    <property type="match status" value="1"/>
</dbReference>
<keyword evidence="2" id="KW-0805">Transcription regulation</keyword>
<name>A0ABT9WWU8_9BACI</name>
<keyword evidence="4" id="KW-0804">Transcription</keyword>
<keyword evidence="6" id="KW-1185">Reference proteome</keyword>
<evidence type="ECO:0000256" key="1">
    <source>
        <dbReference type="ARBA" id="ARBA00011046"/>
    </source>
</evidence>
<evidence type="ECO:0000256" key="2">
    <source>
        <dbReference type="ARBA" id="ARBA00023015"/>
    </source>
</evidence>
<dbReference type="InterPro" id="IPR036390">
    <property type="entry name" value="WH_DNA-bd_sf"/>
</dbReference>
<dbReference type="InterPro" id="IPR005650">
    <property type="entry name" value="BlaI_family"/>
</dbReference>
<reference evidence="5 6" key="1">
    <citation type="submission" date="2023-07" db="EMBL/GenBank/DDBJ databases">
        <title>Genomic Encyclopedia of Type Strains, Phase IV (KMG-IV): sequencing the most valuable type-strain genomes for metagenomic binning, comparative biology and taxonomic classification.</title>
        <authorList>
            <person name="Goeker M."/>
        </authorList>
    </citation>
    <scope>NUCLEOTIDE SEQUENCE [LARGE SCALE GENOMIC DNA]</scope>
    <source>
        <strain evidence="5 6">DSM 23837</strain>
    </source>
</reference>
<dbReference type="PIRSF" id="PIRSF019455">
    <property type="entry name" value="CopR_AtkY"/>
    <property type="match status" value="1"/>
</dbReference>
<dbReference type="InterPro" id="IPR036388">
    <property type="entry name" value="WH-like_DNA-bd_sf"/>
</dbReference>
<dbReference type="Pfam" id="PF03965">
    <property type="entry name" value="Penicillinase_R"/>
    <property type="match status" value="1"/>
</dbReference>
<evidence type="ECO:0000313" key="6">
    <source>
        <dbReference type="Proteomes" id="UP001223586"/>
    </source>
</evidence>
<dbReference type="Proteomes" id="UP001223586">
    <property type="component" value="Unassembled WGS sequence"/>
</dbReference>
<evidence type="ECO:0000313" key="5">
    <source>
        <dbReference type="EMBL" id="MDQ0177776.1"/>
    </source>
</evidence>
<accession>A0ABT9WWU8</accession>
<comment type="similarity">
    <text evidence="1">Belongs to the BlaI transcriptional regulatory family.</text>
</comment>
<dbReference type="SUPFAM" id="SSF46785">
    <property type="entry name" value="Winged helix' DNA-binding domain"/>
    <property type="match status" value="1"/>
</dbReference>
<evidence type="ECO:0000256" key="3">
    <source>
        <dbReference type="ARBA" id="ARBA00023125"/>
    </source>
</evidence>
<dbReference type="EMBL" id="JAUSTT010000027">
    <property type="protein sequence ID" value="MDQ0177776.1"/>
    <property type="molecule type" value="Genomic_DNA"/>
</dbReference>
<proteinExistence type="inferred from homology"/>